<sequence length="310" mass="34424">MSRLAFSFSSSLIITLRIALVISIAHSNISIAGQLYKYKDANGHWAFSDKPPETEQTFETLGYSKNKKSVSNVRLYYVKNSEGFDLHVQNKLYAPIEIEILNPETKITTNKVIAAKGDERLFSLKNKAGKLNSRWIMGDPATNIDDYNYFPPFSSPKGHRITQGFNGKFSHKSDYSKYAIDIAMDVGTYITAVRAGTVVRVKDDYHMSGTTQYFLDKANVIMVLHDDGTIASYAHILMDTAIVKEGDKVAIGDKLARSGSSGFSTGPHLHFSIIRNAGLKNISIPFTFIDTKGLVFTPKRAMYIIGSTQP</sequence>
<dbReference type="InterPro" id="IPR050570">
    <property type="entry name" value="Cell_wall_metabolism_enzyme"/>
</dbReference>
<feature type="domain" description="DUF4124" evidence="2">
    <location>
        <begin position="31"/>
        <end position="67"/>
    </location>
</feature>
<keyword evidence="4" id="KW-1185">Reference proteome</keyword>
<dbReference type="SUPFAM" id="SSF51261">
    <property type="entry name" value="Duplicated hybrid motif"/>
    <property type="match status" value="1"/>
</dbReference>
<feature type="domain" description="M23ase beta-sheet core" evidence="1">
    <location>
        <begin position="177"/>
        <end position="277"/>
    </location>
</feature>
<dbReference type="Pfam" id="PF13511">
    <property type="entry name" value="DUF4124"/>
    <property type="match status" value="1"/>
</dbReference>
<dbReference type="PANTHER" id="PTHR21666:SF294">
    <property type="entry name" value="PEPTIDASE M23"/>
    <property type="match status" value="1"/>
</dbReference>
<dbReference type="InterPro" id="IPR016047">
    <property type="entry name" value="M23ase_b-sheet_dom"/>
</dbReference>
<dbReference type="Gene3D" id="2.70.70.10">
    <property type="entry name" value="Glucose Permease (Domain IIA)"/>
    <property type="match status" value="1"/>
</dbReference>
<dbReference type="CDD" id="cd12797">
    <property type="entry name" value="M23_peptidase"/>
    <property type="match status" value="1"/>
</dbReference>
<dbReference type="Proteomes" id="UP000815846">
    <property type="component" value="Unassembled WGS sequence"/>
</dbReference>
<dbReference type="RefSeq" id="WP_101342570.1">
    <property type="nucleotide sequence ID" value="NZ_PJAI02000013.1"/>
</dbReference>
<dbReference type="Pfam" id="PF01551">
    <property type="entry name" value="Peptidase_M23"/>
    <property type="match status" value="1"/>
</dbReference>
<evidence type="ECO:0000313" key="4">
    <source>
        <dbReference type="Proteomes" id="UP000815846"/>
    </source>
</evidence>
<accession>A0ABY3MVD8</accession>
<name>A0ABY3MVD8_9GAMM</name>
<protein>
    <submittedName>
        <fullName evidence="3">M23 family metallopeptidase</fullName>
    </submittedName>
</protein>
<dbReference type="InterPro" id="IPR025392">
    <property type="entry name" value="DUF4124"/>
</dbReference>
<evidence type="ECO:0000313" key="3">
    <source>
        <dbReference type="EMBL" id="TYK65178.1"/>
    </source>
</evidence>
<dbReference type="EMBL" id="PJAI02000013">
    <property type="protein sequence ID" value="TYK65178.1"/>
    <property type="molecule type" value="Genomic_DNA"/>
</dbReference>
<gene>
    <name evidence="3" type="ORF">CWS31_011965</name>
</gene>
<organism evidence="3 4">
    <name type="scientific">Colwellia echini</name>
    <dbReference type="NCBI Taxonomy" id="1982103"/>
    <lineage>
        <taxon>Bacteria</taxon>
        <taxon>Pseudomonadati</taxon>
        <taxon>Pseudomonadota</taxon>
        <taxon>Gammaproteobacteria</taxon>
        <taxon>Alteromonadales</taxon>
        <taxon>Colwelliaceae</taxon>
        <taxon>Colwellia</taxon>
    </lineage>
</organism>
<dbReference type="InterPro" id="IPR011055">
    <property type="entry name" value="Dup_hybrid_motif"/>
</dbReference>
<reference evidence="3 4" key="1">
    <citation type="submission" date="2019-08" db="EMBL/GenBank/DDBJ databases">
        <title>Microbe sample from Colwellia echini.</title>
        <authorList>
            <person name="Christiansen L."/>
            <person name="Pathiraja D."/>
            <person name="Schultz-Johansen M."/>
            <person name="Choi I.-G."/>
            <person name="Stougaard P."/>
        </authorList>
    </citation>
    <scope>NUCLEOTIDE SEQUENCE [LARGE SCALE GENOMIC DNA]</scope>
    <source>
        <strain evidence="3 4">A3</strain>
    </source>
</reference>
<comment type="caution">
    <text evidence="3">The sequence shown here is derived from an EMBL/GenBank/DDBJ whole genome shotgun (WGS) entry which is preliminary data.</text>
</comment>
<proteinExistence type="predicted"/>
<evidence type="ECO:0000259" key="1">
    <source>
        <dbReference type="Pfam" id="PF01551"/>
    </source>
</evidence>
<dbReference type="PANTHER" id="PTHR21666">
    <property type="entry name" value="PEPTIDASE-RELATED"/>
    <property type="match status" value="1"/>
</dbReference>
<evidence type="ECO:0000259" key="2">
    <source>
        <dbReference type="Pfam" id="PF13511"/>
    </source>
</evidence>